<evidence type="ECO:0000313" key="2">
    <source>
        <dbReference type="EMBL" id="QHU15672.1"/>
    </source>
</evidence>
<feature type="domain" description="SET" evidence="1">
    <location>
        <begin position="21"/>
        <end position="141"/>
    </location>
</feature>
<dbReference type="EMBL" id="MN740867">
    <property type="protein sequence ID" value="QHU15672.1"/>
    <property type="molecule type" value="Genomic_DNA"/>
</dbReference>
<dbReference type="InterPro" id="IPR046341">
    <property type="entry name" value="SET_dom_sf"/>
</dbReference>
<dbReference type="SUPFAM" id="SSF82199">
    <property type="entry name" value="SET domain"/>
    <property type="match status" value="1"/>
</dbReference>
<evidence type="ECO:0000259" key="1">
    <source>
        <dbReference type="PROSITE" id="PS50280"/>
    </source>
</evidence>
<sequence length="146" mass="16552">MPKHPYNYVEPVPSYYHNSAFQLEIKVSTITGAGLGVFTVDNIPENTFIDYYTGDYFCIPTSRYYFSINDTLGIDAGSYPRCYMGMINDNSIAVAYKKKRGDKKSIDETRNNCKFVVDGTTVSIFSTRTINAGDELFISYGDEYWA</sequence>
<accession>A0A6C0KCC6</accession>
<organism evidence="2">
    <name type="scientific">viral metagenome</name>
    <dbReference type="NCBI Taxonomy" id="1070528"/>
    <lineage>
        <taxon>unclassified sequences</taxon>
        <taxon>metagenomes</taxon>
        <taxon>organismal metagenomes</taxon>
    </lineage>
</organism>
<dbReference type="AlphaFoldDB" id="A0A6C0KCC6"/>
<name>A0A6C0KCC6_9ZZZZ</name>
<dbReference type="Gene3D" id="2.170.270.10">
    <property type="entry name" value="SET domain"/>
    <property type="match status" value="1"/>
</dbReference>
<protein>
    <recommendedName>
        <fullName evidence="1">SET domain-containing protein</fullName>
    </recommendedName>
</protein>
<dbReference type="InterPro" id="IPR001214">
    <property type="entry name" value="SET_dom"/>
</dbReference>
<dbReference type="PROSITE" id="PS50280">
    <property type="entry name" value="SET"/>
    <property type="match status" value="1"/>
</dbReference>
<dbReference type="Pfam" id="PF00856">
    <property type="entry name" value="SET"/>
    <property type="match status" value="1"/>
</dbReference>
<reference evidence="2" key="1">
    <citation type="journal article" date="2020" name="Nature">
        <title>Giant virus diversity and host interactions through global metagenomics.</title>
        <authorList>
            <person name="Schulz F."/>
            <person name="Roux S."/>
            <person name="Paez-Espino D."/>
            <person name="Jungbluth S."/>
            <person name="Walsh D.A."/>
            <person name="Denef V.J."/>
            <person name="McMahon K.D."/>
            <person name="Konstantinidis K.T."/>
            <person name="Eloe-Fadrosh E.A."/>
            <person name="Kyrpides N.C."/>
            <person name="Woyke T."/>
        </authorList>
    </citation>
    <scope>NUCLEOTIDE SEQUENCE</scope>
    <source>
        <strain evidence="2">GVMAG-S-3300010158-109</strain>
    </source>
</reference>
<proteinExistence type="predicted"/>